<proteinExistence type="inferred from homology"/>
<dbReference type="EC" id="3.4.13.18" evidence="10"/>
<dbReference type="Gene3D" id="3.40.630.10">
    <property type="entry name" value="Zn peptidases"/>
    <property type="match status" value="2"/>
</dbReference>
<comment type="cofactor">
    <cofactor evidence="2">
        <name>Zn(2+)</name>
        <dbReference type="ChEBI" id="CHEBI:29105"/>
    </cofactor>
</comment>
<dbReference type="PANTHER" id="PTHR43501:SF1">
    <property type="entry name" value="CYTOSOL NON-SPECIFIC DIPEPTIDASE"/>
    <property type="match status" value="1"/>
</dbReference>
<evidence type="ECO:0000256" key="11">
    <source>
        <dbReference type="ARBA" id="ARBA00044252"/>
    </source>
</evidence>
<evidence type="ECO:0000256" key="8">
    <source>
        <dbReference type="ARBA" id="ARBA00023285"/>
    </source>
</evidence>
<feature type="domain" description="Peptidase M20 dimerisation" evidence="18">
    <location>
        <begin position="207"/>
        <end position="288"/>
    </location>
</feature>
<evidence type="ECO:0000256" key="13">
    <source>
        <dbReference type="ARBA" id="ARBA00071271"/>
    </source>
</evidence>
<dbReference type="InterPro" id="IPR011650">
    <property type="entry name" value="Peptidase_M20_dimer"/>
</dbReference>
<dbReference type="GO" id="GO:0046872">
    <property type="term" value="F:metal ion binding"/>
    <property type="evidence" value="ECO:0007669"/>
    <property type="project" value="UniProtKB-KW"/>
</dbReference>
<evidence type="ECO:0000256" key="14">
    <source>
        <dbReference type="ARBA" id="ARBA00075285"/>
    </source>
</evidence>
<dbReference type="Pfam" id="PF07687">
    <property type="entry name" value="M20_dimer"/>
    <property type="match status" value="1"/>
</dbReference>
<evidence type="ECO:0000256" key="12">
    <source>
        <dbReference type="ARBA" id="ARBA00061423"/>
    </source>
</evidence>
<dbReference type="EMBL" id="CP061839">
    <property type="protein sequence ID" value="QOW61821.1"/>
    <property type="molecule type" value="Genomic_DNA"/>
</dbReference>
<evidence type="ECO:0000256" key="1">
    <source>
        <dbReference type="ARBA" id="ARBA00001941"/>
    </source>
</evidence>
<keyword evidence="8" id="KW-0170">Cobalt</keyword>
<evidence type="ECO:0000256" key="16">
    <source>
        <dbReference type="ARBA" id="ARBA00077688"/>
    </source>
</evidence>
<dbReference type="FunFam" id="3.40.630.10:FF:000015">
    <property type="entry name" value="Aminoacyl-histidine dipeptidase PepD"/>
    <property type="match status" value="1"/>
</dbReference>
<reference evidence="19 20" key="1">
    <citation type="submission" date="2020-09" db="EMBL/GenBank/DDBJ databases">
        <title>Characterization of Treponema spp. from bovine digital dermatitis in Korea.</title>
        <authorList>
            <person name="Espiritu H.M."/>
            <person name="Cho Y.I."/>
            <person name="Mamuad L."/>
        </authorList>
    </citation>
    <scope>NUCLEOTIDE SEQUENCE [LARGE SCALE GENOMIC DNA]</scope>
    <source>
        <strain evidence="19 20">KS1</strain>
    </source>
</reference>
<gene>
    <name evidence="19" type="ORF">IFE08_05520</name>
</gene>
<evidence type="ECO:0000256" key="17">
    <source>
        <dbReference type="ARBA" id="ARBA00078074"/>
    </source>
</evidence>
<sequence>MNPLQNTEPKNVFNWFYEISQIPRGSGNEKAISDFLVKFAKERNLEVYQDTAMNVIIKKNGTKGFENSPAVILQGHMDMVCEKETSSNHDFLKDPIKFVIKGDMLYADKTTLGGDDGIAVAYALAILDSKDIPHPPLEVLITTEEETGMGGAMAVTGEHFSAKRLLNIDSEEEGVFLVSCAGGANLHISFKIETEKVKGTAVKISVTNLLGGHSGIEIKNQRANAIKILGRILSQIKKTEKINIIEIEGGSKHNAIAKESYAVVASENAESVLKIIETVTADLKAEYRTADKLLTVTACKTQTEKNVMFTKQLSDNLIDFMMIVPDGVRYRSLDIPGLVQTSLNNGILKEKNGKLEFTVSVRSSVKSALDETCEIIRIQAERTNAEFEKVSEYPAWEYNPDSPIRDKAIAAYKKITGNEPKINAIHAGLECGLLGKAIKGVDAISFGPNLYDVHTPNEHMDIPSVERTWKFLLAYLEELKQ</sequence>
<evidence type="ECO:0000313" key="19">
    <source>
        <dbReference type="EMBL" id="QOW61821.1"/>
    </source>
</evidence>
<protein>
    <recommendedName>
        <fullName evidence="13">Cytosol non-specific dipeptidase</fullName>
        <ecNumber evidence="10">3.4.13.18</ecNumber>
    </recommendedName>
    <alternativeName>
        <fullName evidence="16">Aminoacyl-histidine dipeptidase</fullName>
    </alternativeName>
    <alternativeName>
        <fullName evidence="15">Beta-alanyl-histidine dipeptidase</fullName>
    </alternativeName>
    <alternativeName>
        <fullName evidence="14">Carnosinase</fullName>
    </alternativeName>
    <alternativeName>
        <fullName evidence="11">Peptidase D</fullName>
    </alternativeName>
    <alternativeName>
        <fullName evidence="17">Xaa-His dipeptidase</fullName>
    </alternativeName>
</protein>
<dbReference type="GO" id="GO:0070573">
    <property type="term" value="F:metallodipeptidase activity"/>
    <property type="evidence" value="ECO:0007669"/>
    <property type="project" value="TreeGrafter"/>
</dbReference>
<dbReference type="GO" id="GO:0005829">
    <property type="term" value="C:cytosol"/>
    <property type="evidence" value="ECO:0007669"/>
    <property type="project" value="TreeGrafter"/>
</dbReference>
<dbReference type="GO" id="GO:0006508">
    <property type="term" value="P:proteolysis"/>
    <property type="evidence" value="ECO:0007669"/>
    <property type="project" value="UniProtKB-KW"/>
</dbReference>
<dbReference type="CDD" id="cd03890">
    <property type="entry name" value="M20_pepD"/>
    <property type="match status" value="1"/>
</dbReference>
<dbReference type="NCBIfam" id="TIGR01893">
    <property type="entry name" value="aa-his-dipept"/>
    <property type="match status" value="1"/>
</dbReference>
<dbReference type="PIRSF" id="PIRSF016599">
    <property type="entry name" value="Xaa-His_dipept"/>
    <property type="match status" value="1"/>
</dbReference>
<name>A0A7S7AXP9_9SPIR</name>
<keyword evidence="7" id="KW-0482">Metalloprotease</keyword>
<evidence type="ECO:0000256" key="15">
    <source>
        <dbReference type="ARBA" id="ARBA00076004"/>
    </source>
</evidence>
<evidence type="ECO:0000256" key="2">
    <source>
        <dbReference type="ARBA" id="ARBA00001947"/>
    </source>
</evidence>
<keyword evidence="3" id="KW-0645">Protease</keyword>
<dbReference type="InterPro" id="IPR002933">
    <property type="entry name" value="Peptidase_M20"/>
</dbReference>
<dbReference type="SUPFAM" id="SSF53187">
    <property type="entry name" value="Zn-dependent exopeptidases"/>
    <property type="match status" value="1"/>
</dbReference>
<organism evidence="19 20">
    <name type="scientific">Treponema pedis</name>
    <dbReference type="NCBI Taxonomy" id="409322"/>
    <lineage>
        <taxon>Bacteria</taxon>
        <taxon>Pseudomonadati</taxon>
        <taxon>Spirochaetota</taxon>
        <taxon>Spirochaetia</taxon>
        <taxon>Spirochaetales</taxon>
        <taxon>Treponemataceae</taxon>
        <taxon>Treponema</taxon>
    </lineage>
</organism>
<dbReference type="FunFam" id="3.40.630.10:FF:000072">
    <property type="entry name" value="Aminoacyl-histidine dipeptidase"/>
    <property type="match status" value="1"/>
</dbReference>
<dbReference type="RefSeq" id="WP_024469964.1">
    <property type="nucleotide sequence ID" value="NZ_CP061839.1"/>
</dbReference>
<evidence type="ECO:0000256" key="5">
    <source>
        <dbReference type="ARBA" id="ARBA00022801"/>
    </source>
</evidence>
<keyword evidence="6" id="KW-0862">Zinc</keyword>
<keyword evidence="5" id="KW-0378">Hydrolase</keyword>
<dbReference type="PANTHER" id="PTHR43501">
    <property type="entry name" value="CYTOSOL NON-SPECIFIC DIPEPTIDASE"/>
    <property type="match status" value="1"/>
</dbReference>
<evidence type="ECO:0000259" key="18">
    <source>
        <dbReference type="Pfam" id="PF07687"/>
    </source>
</evidence>
<dbReference type="PRINTS" id="PR00934">
    <property type="entry name" value="XHISDIPTASE"/>
</dbReference>
<dbReference type="Pfam" id="PF01546">
    <property type="entry name" value="Peptidase_M20"/>
    <property type="match status" value="1"/>
</dbReference>
<evidence type="ECO:0000256" key="9">
    <source>
        <dbReference type="ARBA" id="ARBA00036421"/>
    </source>
</evidence>
<dbReference type="InterPro" id="IPR001160">
    <property type="entry name" value="Peptidase_M20C"/>
</dbReference>
<dbReference type="Proteomes" id="UP000593915">
    <property type="component" value="Chromosome"/>
</dbReference>
<accession>A0A7S7AXP9</accession>
<comment type="cofactor">
    <cofactor evidence="1">
        <name>Co(2+)</name>
        <dbReference type="ChEBI" id="CHEBI:48828"/>
    </cofactor>
</comment>
<comment type="similarity">
    <text evidence="12">Belongs to the peptidase M20C family.</text>
</comment>
<evidence type="ECO:0000256" key="7">
    <source>
        <dbReference type="ARBA" id="ARBA00023049"/>
    </source>
</evidence>
<evidence type="ECO:0000256" key="10">
    <source>
        <dbReference type="ARBA" id="ARBA00038976"/>
    </source>
</evidence>
<comment type="catalytic activity">
    <reaction evidence="9">
        <text>Hydrolysis of dipeptides, preferentially hydrophobic dipeptides including prolyl amino acids.</text>
        <dbReference type="EC" id="3.4.13.18"/>
    </reaction>
</comment>
<evidence type="ECO:0000256" key="4">
    <source>
        <dbReference type="ARBA" id="ARBA00022723"/>
    </source>
</evidence>
<dbReference type="AlphaFoldDB" id="A0A7S7AXP9"/>
<evidence type="ECO:0000256" key="6">
    <source>
        <dbReference type="ARBA" id="ARBA00022833"/>
    </source>
</evidence>
<evidence type="ECO:0000313" key="20">
    <source>
        <dbReference type="Proteomes" id="UP000593915"/>
    </source>
</evidence>
<keyword evidence="4" id="KW-0479">Metal-binding</keyword>
<evidence type="ECO:0000256" key="3">
    <source>
        <dbReference type="ARBA" id="ARBA00022670"/>
    </source>
</evidence>